<feature type="domain" description="YopX protein" evidence="1">
    <location>
        <begin position="5"/>
        <end position="129"/>
    </location>
</feature>
<evidence type="ECO:0000313" key="2">
    <source>
        <dbReference type="EMBL" id="CAG5001697.1"/>
    </source>
</evidence>
<sequence length="129" mass="14894">MREIKFRGKRLDTHEWVYGWYVNKKKDKHQIVTSESIFPVSVKDFTVGQFTGLIDKNGVEIYDGDRILYSNVLERGEGIITFHLGFNIEWDLNTVVTSNPSLISPLFYFGCAKEIEVIGNIHDNPELIK</sequence>
<gene>
    <name evidence="2" type="ORF">DYBT9275_02723</name>
</gene>
<dbReference type="RefSeq" id="WP_215239306.1">
    <property type="nucleotide sequence ID" value="NZ_CAJRAF010000002.1"/>
</dbReference>
<name>A0A916JDK5_9BACT</name>
<proteinExistence type="predicted"/>
<organism evidence="2 3">
    <name type="scientific">Dyadobacter helix</name>
    <dbReference type="NCBI Taxonomy" id="2822344"/>
    <lineage>
        <taxon>Bacteria</taxon>
        <taxon>Pseudomonadati</taxon>
        <taxon>Bacteroidota</taxon>
        <taxon>Cytophagia</taxon>
        <taxon>Cytophagales</taxon>
        <taxon>Spirosomataceae</taxon>
        <taxon>Dyadobacter</taxon>
    </lineage>
</organism>
<dbReference type="InterPro" id="IPR019096">
    <property type="entry name" value="YopX_protein"/>
</dbReference>
<protein>
    <recommendedName>
        <fullName evidence="1">YopX protein domain-containing protein</fullName>
    </recommendedName>
</protein>
<dbReference type="EMBL" id="CAJRAF010000002">
    <property type="protein sequence ID" value="CAG5001697.1"/>
    <property type="molecule type" value="Genomic_DNA"/>
</dbReference>
<comment type="caution">
    <text evidence="2">The sequence shown here is derived from an EMBL/GenBank/DDBJ whole genome shotgun (WGS) entry which is preliminary data.</text>
</comment>
<evidence type="ECO:0000259" key="1">
    <source>
        <dbReference type="Pfam" id="PF09643"/>
    </source>
</evidence>
<dbReference type="InterPro" id="IPR023385">
    <property type="entry name" value="YopX-like_C"/>
</dbReference>
<dbReference type="Gene3D" id="2.30.30.290">
    <property type="entry name" value="YopX-like domains"/>
    <property type="match status" value="1"/>
</dbReference>
<keyword evidence="3" id="KW-1185">Reference proteome</keyword>
<evidence type="ECO:0000313" key="3">
    <source>
        <dbReference type="Proteomes" id="UP000680038"/>
    </source>
</evidence>
<accession>A0A916JDK5</accession>
<dbReference type="AlphaFoldDB" id="A0A916JDK5"/>
<reference evidence="2" key="1">
    <citation type="submission" date="2021-04" db="EMBL/GenBank/DDBJ databases">
        <authorList>
            <person name="Rodrigo-Torres L."/>
            <person name="Arahal R. D."/>
            <person name="Lucena T."/>
        </authorList>
    </citation>
    <scope>NUCLEOTIDE SEQUENCE</scope>
    <source>
        <strain evidence="2">CECT 9275</strain>
    </source>
</reference>
<dbReference type="Proteomes" id="UP000680038">
    <property type="component" value="Unassembled WGS sequence"/>
</dbReference>
<dbReference type="SUPFAM" id="SSF159006">
    <property type="entry name" value="YopX-like"/>
    <property type="match status" value="1"/>
</dbReference>
<dbReference type="Pfam" id="PF09643">
    <property type="entry name" value="YopX"/>
    <property type="match status" value="1"/>
</dbReference>